<comment type="caution">
    <text evidence="3">The sequence shown here is derived from an EMBL/GenBank/DDBJ whole genome shotgun (WGS) entry which is preliminary data.</text>
</comment>
<dbReference type="Pfam" id="PF07332">
    <property type="entry name" value="Phage_holin_3_6"/>
    <property type="match status" value="1"/>
</dbReference>
<keyword evidence="2" id="KW-1133">Transmembrane helix</keyword>
<feature type="transmembrane region" description="Helical" evidence="2">
    <location>
        <begin position="57"/>
        <end position="83"/>
    </location>
</feature>
<name>A0ABP8SP49_9ACTN</name>
<keyword evidence="4" id="KW-1185">Reference proteome</keyword>
<feature type="compositionally biased region" description="Polar residues" evidence="1">
    <location>
        <begin position="116"/>
        <end position="128"/>
    </location>
</feature>
<organism evidence="3 4">
    <name type="scientific">Micromonospora coerulea</name>
    <dbReference type="NCBI Taxonomy" id="47856"/>
    <lineage>
        <taxon>Bacteria</taxon>
        <taxon>Bacillati</taxon>
        <taxon>Actinomycetota</taxon>
        <taxon>Actinomycetes</taxon>
        <taxon>Micromonosporales</taxon>
        <taxon>Micromonosporaceae</taxon>
        <taxon>Micromonospora</taxon>
    </lineage>
</organism>
<proteinExistence type="predicted"/>
<protein>
    <recommendedName>
        <fullName evidence="5">Phage holin family protein</fullName>
    </recommendedName>
</protein>
<evidence type="ECO:0000313" key="3">
    <source>
        <dbReference type="EMBL" id="GAA4573076.1"/>
    </source>
</evidence>
<reference evidence="4" key="1">
    <citation type="journal article" date="2019" name="Int. J. Syst. Evol. Microbiol.">
        <title>The Global Catalogue of Microorganisms (GCM) 10K type strain sequencing project: providing services to taxonomists for standard genome sequencing and annotation.</title>
        <authorList>
            <consortium name="The Broad Institute Genomics Platform"/>
            <consortium name="The Broad Institute Genome Sequencing Center for Infectious Disease"/>
            <person name="Wu L."/>
            <person name="Ma J."/>
        </authorList>
    </citation>
    <scope>NUCLEOTIDE SEQUENCE [LARGE SCALE GENOMIC DNA]</scope>
    <source>
        <strain evidence="4">JCM 3175</strain>
    </source>
</reference>
<feature type="compositionally biased region" description="Basic and acidic residues" evidence="1">
    <location>
        <begin position="129"/>
        <end position="146"/>
    </location>
</feature>
<keyword evidence="2" id="KW-0812">Transmembrane</keyword>
<keyword evidence="2" id="KW-0472">Membrane</keyword>
<feature type="region of interest" description="Disordered" evidence="1">
    <location>
        <begin position="116"/>
        <end position="146"/>
    </location>
</feature>
<gene>
    <name evidence="3" type="ORF">GCM10023176_37320</name>
</gene>
<feature type="transmembrane region" description="Helical" evidence="2">
    <location>
        <begin position="89"/>
        <end position="108"/>
    </location>
</feature>
<dbReference type="InterPro" id="IPR009937">
    <property type="entry name" value="Phage_holin_3_6"/>
</dbReference>
<evidence type="ECO:0008006" key="5">
    <source>
        <dbReference type="Google" id="ProtNLM"/>
    </source>
</evidence>
<dbReference type="Proteomes" id="UP001500307">
    <property type="component" value="Unassembled WGS sequence"/>
</dbReference>
<dbReference type="RefSeq" id="WP_346121226.1">
    <property type="nucleotide sequence ID" value="NZ_BAABGU010000020.1"/>
</dbReference>
<accession>A0ABP8SP49</accession>
<evidence type="ECO:0000313" key="4">
    <source>
        <dbReference type="Proteomes" id="UP001500307"/>
    </source>
</evidence>
<dbReference type="EMBL" id="BAABGU010000020">
    <property type="protein sequence ID" value="GAA4573076.1"/>
    <property type="molecule type" value="Genomic_DNA"/>
</dbReference>
<evidence type="ECO:0000256" key="2">
    <source>
        <dbReference type="SAM" id="Phobius"/>
    </source>
</evidence>
<evidence type="ECO:0000256" key="1">
    <source>
        <dbReference type="SAM" id="MobiDB-lite"/>
    </source>
</evidence>
<sequence>MDDASKGARPAAGAGEEVPVAQLVQRAMEQITQLVRDELTLARAELTAKGRHAGAGAAMFAGAGGVAVYGGAALAAAVILILAEIMPPWVAALVVAVILFAAAGLLALSGKKQTQQTMPLKPESTLTSVREDVESVRQAAKEGRKQ</sequence>